<dbReference type="GO" id="GO:0000976">
    <property type="term" value="F:transcription cis-regulatory region binding"/>
    <property type="evidence" value="ECO:0007669"/>
    <property type="project" value="TreeGrafter"/>
</dbReference>
<dbReference type="PROSITE" id="PS50931">
    <property type="entry name" value="HTH_LYSR"/>
    <property type="match status" value="1"/>
</dbReference>
<organism evidence="6">
    <name type="scientific">metagenome</name>
    <dbReference type="NCBI Taxonomy" id="256318"/>
    <lineage>
        <taxon>unclassified sequences</taxon>
        <taxon>metagenomes</taxon>
    </lineage>
</organism>
<evidence type="ECO:0000313" key="6">
    <source>
        <dbReference type="EMBL" id="CUR59499.1"/>
    </source>
</evidence>
<gene>
    <name evidence="6" type="ORF">NOCA2610024</name>
</gene>
<dbReference type="SUPFAM" id="SSF53850">
    <property type="entry name" value="Periplasmic binding protein-like II"/>
    <property type="match status" value="1"/>
</dbReference>
<keyword evidence="4" id="KW-0804">Transcription</keyword>
<dbReference type="PANTHER" id="PTHR30126:SF39">
    <property type="entry name" value="HTH-TYPE TRANSCRIPTIONAL REGULATOR CYSL"/>
    <property type="match status" value="1"/>
</dbReference>
<proteinExistence type="inferred from homology"/>
<name>A0A2P2CC18_9ZZZZ</name>
<dbReference type="Pfam" id="PF03466">
    <property type="entry name" value="LysR_substrate"/>
    <property type="match status" value="1"/>
</dbReference>
<evidence type="ECO:0000259" key="5">
    <source>
        <dbReference type="PROSITE" id="PS50931"/>
    </source>
</evidence>
<evidence type="ECO:0000256" key="2">
    <source>
        <dbReference type="ARBA" id="ARBA00023015"/>
    </source>
</evidence>
<keyword evidence="3" id="KW-0238">DNA-binding</keyword>
<evidence type="ECO:0000256" key="3">
    <source>
        <dbReference type="ARBA" id="ARBA00023125"/>
    </source>
</evidence>
<feature type="domain" description="HTH lysR-type" evidence="5">
    <location>
        <begin position="6"/>
        <end position="63"/>
    </location>
</feature>
<dbReference type="GO" id="GO:0003700">
    <property type="term" value="F:DNA-binding transcription factor activity"/>
    <property type="evidence" value="ECO:0007669"/>
    <property type="project" value="InterPro"/>
</dbReference>
<dbReference type="InterPro" id="IPR036388">
    <property type="entry name" value="WH-like_DNA-bd_sf"/>
</dbReference>
<sequence length="310" mass="32138">MTTHVPDLPALRLLVGVARRGSIGAAARASGITQQAASERLRAVEAQVGLTLLQRGARGSRLTPAGVVLVEWAGQLLATADELDAAIEGLRADRGRDLNVSASMTIAETLLPRWLVQLRQRQEAGGLRATAVSLTATNSQQVAAAVLDGSAHVGFVEGLQAPGQLRSARIAVDELVLVASAASPLTRRRTAVIPLEVAGMALTSREAGSGTRQVVEAALARHGLTMAESTVELTTATAVREAVRAGSAPAFLSRRVVERDLASGQLAEVPTSGLELTRSFRAVWVGTASPPAGPARDLVAIARGDVRATV</sequence>
<dbReference type="Pfam" id="PF00126">
    <property type="entry name" value="HTH_1"/>
    <property type="match status" value="1"/>
</dbReference>
<dbReference type="PANTHER" id="PTHR30126">
    <property type="entry name" value="HTH-TYPE TRANSCRIPTIONAL REGULATOR"/>
    <property type="match status" value="1"/>
</dbReference>
<accession>A0A2P2CC18</accession>
<protein>
    <submittedName>
        <fullName evidence="6">Putative transcription regulator (LysR family)</fullName>
    </submittedName>
</protein>
<dbReference type="InterPro" id="IPR005119">
    <property type="entry name" value="LysR_subst-bd"/>
</dbReference>
<evidence type="ECO:0000256" key="4">
    <source>
        <dbReference type="ARBA" id="ARBA00023163"/>
    </source>
</evidence>
<reference evidence="6" key="1">
    <citation type="submission" date="2015-08" db="EMBL/GenBank/DDBJ databases">
        <authorList>
            <person name="Babu N.S."/>
            <person name="Beckwith C.J."/>
            <person name="Beseler K.G."/>
            <person name="Brison A."/>
            <person name="Carone J.V."/>
            <person name="Caskin T.P."/>
            <person name="Diamond M."/>
            <person name="Durham M.E."/>
            <person name="Foxe J.M."/>
            <person name="Go M."/>
            <person name="Henderson B.A."/>
            <person name="Jones I.B."/>
            <person name="McGettigan J.A."/>
            <person name="Micheletti S.J."/>
            <person name="Nasrallah M.E."/>
            <person name="Ortiz D."/>
            <person name="Piller C.R."/>
            <person name="Privatt S.R."/>
            <person name="Schneider S.L."/>
            <person name="Sharp S."/>
            <person name="Smith T.C."/>
            <person name="Stanton J.D."/>
            <person name="Ullery H.E."/>
            <person name="Wilson R.J."/>
            <person name="Serrano M.G."/>
            <person name="Buck G."/>
            <person name="Lee V."/>
            <person name="Wang Y."/>
            <person name="Carvalho R."/>
            <person name="Voegtly L."/>
            <person name="Shi R."/>
            <person name="Duckworth R."/>
            <person name="Johnson A."/>
            <person name="Loviza R."/>
            <person name="Walstead R."/>
            <person name="Shah Z."/>
            <person name="Kiflezghi M."/>
            <person name="Wade K."/>
            <person name="Ball S.L."/>
            <person name="Bradley K.W."/>
            <person name="Asai D.J."/>
            <person name="Bowman C.A."/>
            <person name="Russell D.A."/>
            <person name="Pope W.H."/>
            <person name="Jacobs-Sera D."/>
            <person name="Hendrix R.W."/>
            <person name="Hatfull G.F."/>
        </authorList>
    </citation>
    <scope>NUCLEOTIDE SEQUENCE</scope>
</reference>
<evidence type="ECO:0000256" key="1">
    <source>
        <dbReference type="ARBA" id="ARBA00009437"/>
    </source>
</evidence>
<dbReference type="InterPro" id="IPR036390">
    <property type="entry name" value="WH_DNA-bd_sf"/>
</dbReference>
<comment type="similarity">
    <text evidence="1">Belongs to the LysR transcriptional regulatory family.</text>
</comment>
<dbReference type="Gene3D" id="3.40.190.10">
    <property type="entry name" value="Periplasmic binding protein-like II"/>
    <property type="match status" value="2"/>
</dbReference>
<dbReference type="SUPFAM" id="SSF46785">
    <property type="entry name" value="Winged helix' DNA-binding domain"/>
    <property type="match status" value="1"/>
</dbReference>
<dbReference type="AlphaFoldDB" id="A0A2P2CC18"/>
<dbReference type="Gene3D" id="1.10.10.10">
    <property type="entry name" value="Winged helix-like DNA-binding domain superfamily/Winged helix DNA-binding domain"/>
    <property type="match status" value="1"/>
</dbReference>
<dbReference type="EMBL" id="CZKA01000058">
    <property type="protein sequence ID" value="CUR59499.1"/>
    <property type="molecule type" value="Genomic_DNA"/>
</dbReference>
<dbReference type="InterPro" id="IPR000847">
    <property type="entry name" value="LysR_HTH_N"/>
</dbReference>
<keyword evidence="2" id="KW-0805">Transcription regulation</keyword>